<dbReference type="Pfam" id="PF00355">
    <property type="entry name" value="Rieske"/>
    <property type="match status" value="1"/>
</dbReference>
<evidence type="ECO:0000256" key="3">
    <source>
        <dbReference type="ARBA" id="ARBA00023002"/>
    </source>
</evidence>
<dbReference type="SUPFAM" id="SSF55961">
    <property type="entry name" value="Bet v1-like"/>
    <property type="match status" value="1"/>
</dbReference>
<dbReference type="GO" id="GO:0046872">
    <property type="term" value="F:metal ion binding"/>
    <property type="evidence" value="ECO:0007669"/>
    <property type="project" value="UniProtKB-KW"/>
</dbReference>
<dbReference type="GO" id="GO:0051537">
    <property type="term" value="F:2 iron, 2 sulfur cluster binding"/>
    <property type="evidence" value="ECO:0007669"/>
    <property type="project" value="UniProtKB-KW"/>
</dbReference>
<keyword evidence="1" id="KW-0001">2Fe-2S</keyword>
<reference evidence="7 8" key="1">
    <citation type="submission" date="2016-11" db="EMBL/GenBank/DDBJ databases">
        <authorList>
            <person name="Jaros S."/>
            <person name="Januszkiewicz K."/>
            <person name="Wedrychowicz H."/>
        </authorList>
    </citation>
    <scope>NUCLEOTIDE SEQUENCE [LARGE SCALE GENOMIC DNA]</scope>
    <source>
        <strain evidence="7 8">CGMCC 1.7049</strain>
    </source>
</reference>
<dbReference type="Gene3D" id="2.102.10.10">
    <property type="entry name" value="Rieske [2Fe-2S] iron-sulphur domain"/>
    <property type="match status" value="1"/>
</dbReference>
<evidence type="ECO:0000313" key="7">
    <source>
        <dbReference type="EMBL" id="SHH13801.1"/>
    </source>
</evidence>
<keyword evidence="3" id="KW-0560">Oxidoreductase</keyword>
<dbReference type="InterPro" id="IPR036922">
    <property type="entry name" value="Rieske_2Fe-2S_sf"/>
</dbReference>
<keyword evidence="7" id="KW-0223">Dioxygenase</keyword>
<dbReference type="PANTHER" id="PTHR21266:SF57">
    <property type="entry name" value="3-CHLOROBENZOATE-3,4-DIOXYGENASE"/>
    <property type="match status" value="1"/>
</dbReference>
<dbReference type="InterPro" id="IPR044043">
    <property type="entry name" value="VanA_C_cat"/>
</dbReference>
<evidence type="ECO:0000259" key="6">
    <source>
        <dbReference type="PROSITE" id="PS51296"/>
    </source>
</evidence>
<dbReference type="GO" id="GO:0051213">
    <property type="term" value="F:dioxygenase activity"/>
    <property type="evidence" value="ECO:0007669"/>
    <property type="project" value="UniProtKB-KW"/>
</dbReference>
<sequence length="360" mass="39776">MDRAHRRLRRRNVSTAADLMRDPQHDWHPVGASAALAAGATQAASLLGRELVLWRDAEGRCHAWDERCPHRGARLSLGRVDGANLVCRYHAWAFDGRSAACVQVPAQPDSPLPAAAARAYAVCEAYGLIWACIGRPQHTAPPPFPEYANEHLRKHVCGPYVLNASGPRIVENFVDMAHFGTVHDGILGSAAQLQVCRYDVGDFDVGDGSQGLIATRCMAWQPQPNSVAAQGSEVEYTYRIVRPFSAMLTKLPQQQSGFIEAIALFVQPLGEERSQVWLVLAVTDFAQTDEELSAFQDRIFEQDIGILENQLPKRLPLHPRAEVSVACDRMSLAYRDYLRRLDWRYGVLPASVAPDADTAS</sequence>
<dbReference type="Pfam" id="PF19112">
    <property type="entry name" value="VanA_C"/>
    <property type="match status" value="1"/>
</dbReference>
<keyword evidence="4" id="KW-0408">Iron</keyword>
<dbReference type="SUPFAM" id="SSF50022">
    <property type="entry name" value="ISP domain"/>
    <property type="match status" value="1"/>
</dbReference>
<keyword evidence="5" id="KW-0411">Iron-sulfur</keyword>
<organism evidence="7 8">
    <name type="scientific">Hydrocarboniphaga daqingensis</name>
    <dbReference type="NCBI Taxonomy" id="490188"/>
    <lineage>
        <taxon>Bacteria</taxon>
        <taxon>Pseudomonadati</taxon>
        <taxon>Pseudomonadota</taxon>
        <taxon>Gammaproteobacteria</taxon>
        <taxon>Nevskiales</taxon>
        <taxon>Nevskiaceae</taxon>
        <taxon>Hydrocarboniphaga</taxon>
    </lineage>
</organism>
<feature type="domain" description="Rieske" evidence="6">
    <location>
        <begin position="27"/>
        <end position="131"/>
    </location>
</feature>
<dbReference type="AlphaFoldDB" id="A0A1M5QIW1"/>
<accession>A0A1M5QIW1</accession>
<dbReference type="Gene3D" id="3.90.380.10">
    <property type="entry name" value="Naphthalene 1,2-dioxygenase Alpha Subunit, Chain A, domain 1"/>
    <property type="match status" value="1"/>
</dbReference>
<dbReference type="InterPro" id="IPR017941">
    <property type="entry name" value="Rieske_2Fe-2S"/>
</dbReference>
<dbReference type="PANTHER" id="PTHR21266">
    <property type="entry name" value="IRON-SULFUR DOMAIN CONTAINING PROTEIN"/>
    <property type="match status" value="1"/>
</dbReference>
<gene>
    <name evidence="7" type="ORF">SAMN04488068_2638</name>
</gene>
<dbReference type="Proteomes" id="UP000199758">
    <property type="component" value="Unassembled WGS sequence"/>
</dbReference>
<proteinExistence type="predicted"/>
<keyword evidence="2" id="KW-0479">Metal-binding</keyword>
<dbReference type="PROSITE" id="PS51296">
    <property type="entry name" value="RIESKE"/>
    <property type="match status" value="1"/>
</dbReference>
<name>A0A1M5QIW1_9GAMM</name>
<evidence type="ECO:0000256" key="5">
    <source>
        <dbReference type="ARBA" id="ARBA00023014"/>
    </source>
</evidence>
<evidence type="ECO:0000256" key="4">
    <source>
        <dbReference type="ARBA" id="ARBA00023004"/>
    </source>
</evidence>
<keyword evidence="8" id="KW-1185">Reference proteome</keyword>
<dbReference type="STRING" id="490188.SAMN04488068_2638"/>
<evidence type="ECO:0000313" key="8">
    <source>
        <dbReference type="Proteomes" id="UP000199758"/>
    </source>
</evidence>
<protein>
    <submittedName>
        <fullName evidence="7">Phenylpropionate dioxygenase, large terminal subunit</fullName>
    </submittedName>
</protein>
<dbReference type="EMBL" id="FQWZ01000006">
    <property type="protein sequence ID" value="SHH13801.1"/>
    <property type="molecule type" value="Genomic_DNA"/>
</dbReference>
<evidence type="ECO:0000256" key="1">
    <source>
        <dbReference type="ARBA" id="ARBA00022714"/>
    </source>
</evidence>
<evidence type="ECO:0000256" key="2">
    <source>
        <dbReference type="ARBA" id="ARBA00022723"/>
    </source>
</evidence>
<dbReference type="InterPro" id="IPR050584">
    <property type="entry name" value="Cholesterol_7-desaturase"/>
</dbReference>